<feature type="region of interest" description="Disordered" evidence="2">
    <location>
        <begin position="1"/>
        <end position="27"/>
    </location>
</feature>
<evidence type="ECO:0000256" key="1">
    <source>
        <dbReference type="ARBA" id="ARBA00022729"/>
    </source>
</evidence>
<reference evidence="3 4" key="1">
    <citation type="submission" date="2020-03" db="EMBL/GenBank/DDBJ databases">
        <title>Complete Genome Sequence of Halomonas hydrothermalis Strain Slthf2, Halophilic Bacterium Isolated from Deep-Sea Hydrothermal-Vent Environments.</title>
        <authorList>
            <person name="Takeyama N."/>
            <person name="Huang M."/>
            <person name="Sato K."/>
            <person name="Galipon J."/>
            <person name="Arakawa K."/>
        </authorList>
    </citation>
    <scope>NUCLEOTIDE SEQUENCE [LARGE SCALE GENOMIC DNA]</scope>
    <source>
        <strain evidence="3 4">Slthf2</strain>
    </source>
</reference>
<dbReference type="Gene3D" id="3.40.190.10">
    <property type="entry name" value="Periplasmic binding protein-like II"/>
    <property type="match status" value="2"/>
</dbReference>
<keyword evidence="4" id="KW-1185">Reference proteome</keyword>
<organism evidence="3 4">
    <name type="scientific">Halomonas hydrothermalis</name>
    <dbReference type="NCBI Taxonomy" id="115561"/>
    <lineage>
        <taxon>Bacteria</taxon>
        <taxon>Pseudomonadati</taxon>
        <taxon>Pseudomonadota</taxon>
        <taxon>Gammaproteobacteria</taxon>
        <taxon>Oceanospirillales</taxon>
        <taxon>Halomonadaceae</taxon>
        <taxon>Halomonas</taxon>
    </lineage>
</organism>
<evidence type="ECO:0000313" key="3">
    <source>
        <dbReference type="EMBL" id="BCB06538.1"/>
    </source>
</evidence>
<protein>
    <submittedName>
        <fullName evidence="3">Spermidine/putrescine ABC transporter substrate-binding protein</fullName>
    </submittedName>
</protein>
<evidence type="ECO:0000256" key="2">
    <source>
        <dbReference type="SAM" id="MobiDB-lite"/>
    </source>
</evidence>
<dbReference type="PANTHER" id="PTHR30222:SF2">
    <property type="entry name" value="ABC TRANSPORTER SUBSTRATE-BINDING PROTEIN"/>
    <property type="match status" value="1"/>
</dbReference>
<proteinExistence type="predicted"/>
<dbReference type="Proteomes" id="UP000502259">
    <property type="component" value="Chromosome"/>
</dbReference>
<dbReference type="SUPFAM" id="SSF53850">
    <property type="entry name" value="Periplasmic binding protein-like II"/>
    <property type="match status" value="1"/>
</dbReference>
<dbReference type="InterPro" id="IPR006059">
    <property type="entry name" value="SBP"/>
</dbReference>
<sequence length="396" mass="43873">MHEPDGSQVRRFSVSNDADGDDNSKRRVSMKISNRVAKTSVAAVGISALAVAVSAHAQQTLNIVSWGGAYSMSQHEAYDKPWIEKTGDEIVNIDRSGNALAGLRAQSQAGNVTWDLVDMLPADAMIACDEGLIEPLDHDELLADAPDGTPPSEDFVEGGLGDCFVASIVYSNIVAFNSEMFPEDAQPSTIEDVFDLENYPGKRALLRKPINNMEWALIADGVDRDDVYAMLETEEGVQRAFDKLDTIKDEVIWWEEGAQPPQLLADQEVAFASAYNGRIFNAMVTEDQPFEIIWDAQVFELDGWVVPTGKLDKVKDYLHFATDTQRLADQAQYISYGPARLSSSELVSTHAETGIDMTPHMPTHEPNFATALQKDDLFWADYNDELTQRFNAWLSQ</sequence>
<dbReference type="AlphaFoldDB" id="A0A6F8TZ17"/>
<dbReference type="EMBL" id="AP022843">
    <property type="protein sequence ID" value="BCB06538.1"/>
    <property type="molecule type" value="Genomic_DNA"/>
</dbReference>
<gene>
    <name evidence="3" type="ORF">HHSLTHF2_04280</name>
</gene>
<evidence type="ECO:0000313" key="4">
    <source>
        <dbReference type="Proteomes" id="UP000502259"/>
    </source>
</evidence>
<dbReference type="PANTHER" id="PTHR30222">
    <property type="entry name" value="SPERMIDINE/PUTRESCINE-BINDING PERIPLASMIC PROTEIN"/>
    <property type="match status" value="1"/>
</dbReference>
<name>A0A6F8TZ17_9GAMM</name>
<dbReference type="Pfam" id="PF13416">
    <property type="entry name" value="SBP_bac_8"/>
    <property type="match status" value="1"/>
</dbReference>
<keyword evidence="1" id="KW-0732">Signal</keyword>
<accession>A0A6F8TZ17</accession>